<feature type="transmembrane region" description="Helical" evidence="7">
    <location>
        <begin position="163"/>
        <end position="182"/>
    </location>
</feature>
<feature type="transmembrane region" description="Helical" evidence="7">
    <location>
        <begin position="20"/>
        <end position="45"/>
    </location>
</feature>
<dbReference type="HOGENOM" id="CLU_013430_3_6_10"/>
<organism evidence="10 11">
    <name type="scientific">Parabacteroides gordonii MS-1 = DSM 23371</name>
    <dbReference type="NCBI Taxonomy" id="1203610"/>
    <lineage>
        <taxon>Bacteria</taxon>
        <taxon>Pseudomonadati</taxon>
        <taxon>Bacteroidota</taxon>
        <taxon>Bacteroidia</taxon>
        <taxon>Bacteroidales</taxon>
        <taxon>Tannerellaceae</taxon>
        <taxon>Parabacteroides</taxon>
    </lineage>
</organism>
<dbReference type="InterPro" id="IPR050291">
    <property type="entry name" value="CDF_Transporter"/>
</dbReference>
<keyword evidence="3" id="KW-0813">Transport</keyword>
<evidence type="ECO:0000256" key="1">
    <source>
        <dbReference type="ARBA" id="ARBA00004141"/>
    </source>
</evidence>
<dbReference type="PANTHER" id="PTHR43840">
    <property type="entry name" value="MITOCHONDRIAL METAL TRANSPORTER 1-RELATED"/>
    <property type="match status" value="1"/>
</dbReference>
<evidence type="ECO:0000256" key="6">
    <source>
        <dbReference type="ARBA" id="ARBA00023136"/>
    </source>
</evidence>
<name>A0A0F5J946_9BACT</name>
<dbReference type="Proteomes" id="UP000033035">
    <property type="component" value="Unassembled WGS sequence"/>
</dbReference>
<evidence type="ECO:0000256" key="7">
    <source>
        <dbReference type="SAM" id="Phobius"/>
    </source>
</evidence>
<protein>
    <submittedName>
        <fullName evidence="10">Cation diffusion facilitator family transporter</fullName>
    </submittedName>
</protein>
<dbReference type="GO" id="GO:0008324">
    <property type="term" value="F:monoatomic cation transmembrane transporter activity"/>
    <property type="evidence" value="ECO:0007669"/>
    <property type="project" value="InterPro"/>
</dbReference>
<dbReference type="InterPro" id="IPR002524">
    <property type="entry name" value="Cation_efflux"/>
</dbReference>
<dbReference type="EMBL" id="AQHW01000017">
    <property type="protein sequence ID" value="KKB54243.1"/>
    <property type="molecule type" value="Genomic_DNA"/>
</dbReference>
<feature type="domain" description="Cation efflux protein cytoplasmic" evidence="9">
    <location>
        <begin position="221"/>
        <end position="294"/>
    </location>
</feature>
<dbReference type="Pfam" id="PF01545">
    <property type="entry name" value="Cation_efflux"/>
    <property type="match status" value="1"/>
</dbReference>
<feature type="transmembrane region" description="Helical" evidence="7">
    <location>
        <begin position="51"/>
        <end position="69"/>
    </location>
</feature>
<gene>
    <name evidence="10" type="ORF">HMPREF1536_03825</name>
</gene>
<feature type="transmembrane region" description="Helical" evidence="7">
    <location>
        <begin position="90"/>
        <end position="111"/>
    </location>
</feature>
<feature type="transmembrane region" description="Helical" evidence="7">
    <location>
        <begin position="123"/>
        <end position="142"/>
    </location>
</feature>
<dbReference type="PANTHER" id="PTHR43840:SF50">
    <property type="entry name" value="MANGANESE EFFLUX SYSTEM PROTEIN MNES"/>
    <property type="match status" value="1"/>
</dbReference>
<evidence type="ECO:0000256" key="2">
    <source>
        <dbReference type="ARBA" id="ARBA00008114"/>
    </source>
</evidence>
<dbReference type="STRING" id="1203610.HMPREF1536_03825"/>
<dbReference type="InterPro" id="IPR027470">
    <property type="entry name" value="Cation_efflux_CTD"/>
</dbReference>
<evidence type="ECO:0000313" key="10">
    <source>
        <dbReference type="EMBL" id="KKB54243.1"/>
    </source>
</evidence>
<keyword evidence="5 7" id="KW-1133">Transmembrane helix</keyword>
<feature type="domain" description="Cation efflux protein transmembrane" evidence="8">
    <location>
        <begin position="19"/>
        <end position="213"/>
    </location>
</feature>
<dbReference type="Pfam" id="PF16916">
    <property type="entry name" value="ZT_dimer"/>
    <property type="match status" value="1"/>
</dbReference>
<comment type="subcellular location">
    <subcellularLocation>
        <location evidence="1">Membrane</location>
        <topology evidence="1">Multi-pass membrane protein</topology>
    </subcellularLocation>
</comment>
<keyword evidence="6 7" id="KW-0472">Membrane</keyword>
<keyword evidence="11" id="KW-1185">Reference proteome</keyword>
<dbReference type="FunFam" id="3.30.70.1350:FF:000015">
    <property type="entry name" value="Cation diffusion facilitator family transporter"/>
    <property type="match status" value="1"/>
</dbReference>
<reference evidence="10 11" key="1">
    <citation type="submission" date="2013-04" db="EMBL/GenBank/DDBJ databases">
        <title>The Genome Sequence of Parabacteroides gordonii DSM 23371.</title>
        <authorList>
            <consortium name="The Broad Institute Genomics Platform"/>
            <person name="Earl A."/>
            <person name="Ward D."/>
            <person name="Feldgarden M."/>
            <person name="Gevers D."/>
            <person name="Martens E."/>
            <person name="Sakamoto M."/>
            <person name="Benno Y."/>
            <person name="Suzuki N."/>
            <person name="Matsunaga N."/>
            <person name="Koshihara K."/>
            <person name="Seki M."/>
            <person name="Komiya H."/>
            <person name="Walker B."/>
            <person name="Young S."/>
            <person name="Zeng Q."/>
            <person name="Gargeya S."/>
            <person name="Fitzgerald M."/>
            <person name="Haas B."/>
            <person name="Abouelleil A."/>
            <person name="Allen A.W."/>
            <person name="Alvarado L."/>
            <person name="Arachchi H.M."/>
            <person name="Berlin A.M."/>
            <person name="Chapman S.B."/>
            <person name="Gainer-Dewar J."/>
            <person name="Goldberg J."/>
            <person name="Griggs A."/>
            <person name="Gujja S."/>
            <person name="Hansen M."/>
            <person name="Howarth C."/>
            <person name="Imamovic A."/>
            <person name="Ireland A."/>
            <person name="Larimer J."/>
            <person name="McCowan C."/>
            <person name="Murphy C."/>
            <person name="Pearson M."/>
            <person name="Poon T.W."/>
            <person name="Priest M."/>
            <person name="Roberts A."/>
            <person name="Saif S."/>
            <person name="Shea T."/>
            <person name="Sisk P."/>
            <person name="Sykes S."/>
            <person name="Wortman J."/>
            <person name="Nusbaum C."/>
            <person name="Birren B."/>
        </authorList>
    </citation>
    <scope>NUCLEOTIDE SEQUENCE [LARGE SCALE GENOMIC DNA]</scope>
    <source>
        <strain evidence="10 11">MS-1</strain>
    </source>
</reference>
<dbReference type="InterPro" id="IPR058533">
    <property type="entry name" value="Cation_efflux_TM"/>
</dbReference>
<comment type="similarity">
    <text evidence="2">Belongs to the cation diffusion facilitator (CDF) transporter (TC 2.A.4) family.</text>
</comment>
<evidence type="ECO:0000256" key="4">
    <source>
        <dbReference type="ARBA" id="ARBA00022692"/>
    </source>
</evidence>
<evidence type="ECO:0000259" key="8">
    <source>
        <dbReference type="Pfam" id="PF01545"/>
    </source>
</evidence>
<dbReference type="Gene3D" id="1.20.1510.10">
    <property type="entry name" value="Cation efflux protein transmembrane domain"/>
    <property type="match status" value="1"/>
</dbReference>
<dbReference type="InterPro" id="IPR027469">
    <property type="entry name" value="Cation_efflux_TMD_sf"/>
</dbReference>
<dbReference type="Gene3D" id="3.30.70.1350">
    <property type="entry name" value="Cation efflux protein, cytoplasmic domain"/>
    <property type="match status" value="1"/>
</dbReference>
<dbReference type="FunFam" id="1.20.1510.10:FF:000006">
    <property type="entry name" value="Divalent cation efflux transporter"/>
    <property type="match status" value="1"/>
</dbReference>
<dbReference type="PATRIC" id="fig|1203610.3.peg.3900"/>
<evidence type="ECO:0000313" key="11">
    <source>
        <dbReference type="Proteomes" id="UP000033035"/>
    </source>
</evidence>
<dbReference type="InterPro" id="IPR036837">
    <property type="entry name" value="Cation_efflux_CTD_sf"/>
</dbReference>
<proteinExistence type="inferred from homology"/>
<dbReference type="GO" id="GO:0016020">
    <property type="term" value="C:membrane"/>
    <property type="evidence" value="ECO:0007669"/>
    <property type="project" value="UniProtKB-SubCell"/>
</dbReference>
<dbReference type="NCBIfam" id="TIGR01297">
    <property type="entry name" value="CDF"/>
    <property type="match status" value="1"/>
</dbReference>
<dbReference type="SUPFAM" id="SSF160240">
    <property type="entry name" value="Cation efflux protein cytoplasmic domain-like"/>
    <property type="match status" value="1"/>
</dbReference>
<evidence type="ECO:0000259" key="9">
    <source>
        <dbReference type="Pfam" id="PF16916"/>
    </source>
</evidence>
<keyword evidence="4 7" id="KW-0812">Transmembrane</keyword>
<dbReference type="SUPFAM" id="SSF161111">
    <property type="entry name" value="Cation efflux protein transmembrane domain-like"/>
    <property type="match status" value="1"/>
</dbReference>
<accession>A0A0F5J946</accession>
<evidence type="ECO:0000256" key="3">
    <source>
        <dbReference type="ARBA" id="ARBA00022448"/>
    </source>
</evidence>
<comment type="caution">
    <text evidence="10">The sequence shown here is derived from an EMBL/GenBank/DDBJ whole genome shotgun (WGS) entry which is preliminary data.</text>
</comment>
<dbReference type="AlphaFoldDB" id="A0A0F5J946"/>
<evidence type="ECO:0000256" key="5">
    <source>
        <dbReference type="ARBA" id="ARBA00022989"/>
    </source>
</evidence>
<sequence length="312" mass="34243">MKANNSDLSREKILIRTSWISTIGNAILSVSKIIIGLLAGSLAVLGDGIDSATDVIISIVMIFTARIMSRPPSKKYVFGYEKAESIATKILSLVIFYAGVQMLLSSIESIFSDEVKEIPAPVAIYVTVFSIIGKLLLALYQYRQGKKINSSMLTANAVNMRNDVVISSGVLLGLIFTFIFKLPILDSVTGLIISLFIIKSSIGIFMDSNVELMDGVKDVNIYNKIFEAVEKVPGAGNPHRVRSRMIGNLYNITLDIEVDPQMTLMQAHEIADAVEKSIENSIDNVYDILVHVEPAGKCQTDEKFGIDKDMVE</sequence>